<keyword evidence="3" id="KW-0472">Membrane</keyword>
<proteinExistence type="predicted"/>
<dbReference type="InterPro" id="IPR043128">
    <property type="entry name" value="Rev_trsase/Diguanyl_cyclase"/>
</dbReference>
<dbReference type="SMART" id="SM00267">
    <property type="entry name" value="GGDEF"/>
    <property type="match status" value="1"/>
</dbReference>
<evidence type="ECO:0000313" key="7">
    <source>
        <dbReference type="Proteomes" id="UP000231919"/>
    </source>
</evidence>
<reference evidence="5 8" key="2">
    <citation type="submission" date="2018-11" db="EMBL/GenBank/DDBJ databases">
        <title>Complete genome sequence of Leptospira kmetyi isolate LS 001/16 from soil sample associated with a leptospirosis patient in Kelantan.</title>
        <authorList>
            <person name="Muhammad Yusoff F."/>
            <person name="Muhammad Yusoff S."/>
            <person name="Ahmad M.N."/>
            <person name="Yusof N.Y."/>
            <person name="Aziah I."/>
        </authorList>
    </citation>
    <scope>NUCLEOTIDE SEQUENCE [LARGE SCALE GENOMIC DNA]</scope>
    <source>
        <strain evidence="5 8">LS 001/16</strain>
    </source>
</reference>
<dbReference type="SUPFAM" id="SSF55073">
    <property type="entry name" value="Nucleotide cyclase"/>
    <property type="match status" value="1"/>
</dbReference>
<keyword evidence="3" id="KW-1133">Transmembrane helix</keyword>
<evidence type="ECO:0000256" key="3">
    <source>
        <dbReference type="SAM" id="Phobius"/>
    </source>
</evidence>
<dbReference type="InterPro" id="IPR029151">
    <property type="entry name" value="Sensor-like_sf"/>
</dbReference>
<evidence type="ECO:0000259" key="4">
    <source>
        <dbReference type="PROSITE" id="PS50887"/>
    </source>
</evidence>
<evidence type="ECO:0000256" key="2">
    <source>
        <dbReference type="ARBA" id="ARBA00034247"/>
    </source>
</evidence>
<sequence>MNVYQNEVRIQRRTILTVLAIIPILIIGTFVYEAQKMQSEIHRVVWMRSKIAQDYIRRVSNQTRALGLSIADSMIYYEDSVPSATVLRKFRNYSSLKLFGITNQNSKKKETSPAESSTPPLYSTQITPFYLREVEAALSLSGQFDTLVEKQSEVVWAYYLSAQKFLYVAPKSKVYRDVFNEGLYKRPFWVDASPEKNPDRKQIITELYDDIGGQGLMITVSEPVYYRDKFIGVASIDIGLEALRRILSVGVCIGESNLVDENRKVIAKAPPMDLNDSVLAVPNGPSERFFLQGGYYWIVFEIKKDEIRLVHRISAIQFVASIITNLLPFWGLVCALGIVLILYIKLRASMEHVSKLIHTDPLTGIANRRGFFKLTQRSLAISNRHGQTWTVLMIDIDHFKQVNDQFGHDAGDRILVKVAQILGTCIRQTDAVCRWGGEEFAVFLFGANPEDSINIAEHLRKEVENKVLLEDGKSVTLSIGISEGRGGRSSLEGAFTHADQALYQAKTLGRNRVCVFDIGEDILT</sequence>
<dbReference type="InterPro" id="IPR029787">
    <property type="entry name" value="Nucleotide_cyclase"/>
</dbReference>
<dbReference type="EMBL" id="NPDP01000052">
    <property type="protein sequence ID" value="PJZ28012.1"/>
    <property type="molecule type" value="Genomic_DNA"/>
</dbReference>
<organism evidence="5 8">
    <name type="scientific">Leptospira kmetyi</name>
    <dbReference type="NCBI Taxonomy" id="408139"/>
    <lineage>
        <taxon>Bacteria</taxon>
        <taxon>Pseudomonadati</taxon>
        <taxon>Spirochaetota</taxon>
        <taxon>Spirochaetia</taxon>
        <taxon>Leptospirales</taxon>
        <taxon>Leptospiraceae</taxon>
        <taxon>Leptospira</taxon>
    </lineage>
</organism>
<feature type="domain" description="GGDEF" evidence="4">
    <location>
        <begin position="387"/>
        <end position="518"/>
    </location>
</feature>
<dbReference type="GO" id="GO:0052621">
    <property type="term" value="F:diguanylate cyclase activity"/>
    <property type="evidence" value="ECO:0007669"/>
    <property type="project" value="UniProtKB-EC"/>
</dbReference>
<dbReference type="FunFam" id="3.30.70.270:FF:000001">
    <property type="entry name" value="Diguanylate cyclase domain protein"/>
    <property type="match status" value="1"/>
</dbReference>
<dbReference type="Proteomes" id="UP000276407">
    <property type="component" value="Chromosome 2"/>
</dbReference>
<evidence type="ECO:0000256" key="1">
    <source>
        <dbReference type="ARBA" id="ARBA00012528"/>
    </source>
</evidence>
<dbReference type="AlphaFoldDB" id="A0A2M9XQX6"/>
<accession>A0A2M9XQX6</accession>
<keyword evidence="3" id="KW-0812">Transmembrane</keyword>
<dbReference type="GO" id="GO:0005886">
    <property type="term" value="C:plasma membrane"/>
    <property type="evidence" value="ECO:0007669"/>
    <property type="project" value="TreeGrafter"/>
</dbReference>
<dbReference type="PROSITE" id="PS50887">
    <property type="entry name" value="GGDEF"/>
    <property type="match status" value="1"/>
</dbReference>
<feature type="transmembrane region" description="Helical" evidence="3">
    <location>
        <begin position="14"/>
        <end position="32"/>
    </location>
</feature>
<dbReference type="InterPro" id="IPR050469">
    <property type="entry name" value="Diguanylate_Cyclase"/>
</dbReference>
<reference evidence="6 7" key="1">
    <citation type="submission" date="2017-07" db="EMBL/GenBank/DDBJ databases">
        <title>Leptospira spp. isolated from tropical soils.</title>
        <authorList>
            <person name="Thibeaux R."/>
            <person name="Iraola G."/>
            <person name="Ferres I."/>
            <person name="Bierque E."/>
            <person name="Girault D."/>
            <person name="Soupe-Gilbert M.-E."/>
            <person name="Picardeau M."/>
            <person name="Goarant C."/>
        </authorList>
    </citation>
    <scope>NUCLEOTIDE SEQUENCE [LARGE SCALE GENOMIC DNA]</scope>
    <source>
        <strain evidence="6 7">JW2-C-B1</strain>
    </source>
</reference>
<dbReference type="KEGG" id="lkm:EFP84_19105"/>
<dbReference type="InterPro" id="IPR000160">
    <property type="entry name" value="GGDEF_dom"/>
</dbReference>
<dbReference type="NCBIfam" id="TIGR00254">
    <property type="entry name" value="GGDEF"/>
    <property type="match status" value="1"/>
</dbReference>
<dbReference type="OrthoDB" id="9759607at2"/>
<dbReference type="RefSeq" id="WP_100737363.1">
    <property type="nucleotide sequence ID" value="NZ_CP033615.1"/>
</dbReference>
<dbReference type="PANTHER" id="PTHR45138">
    <property type="entry name" value="REGULATORY COMPONENTS OF SENSORY TRANSDUCTION SYSTEM"/>
    <property type="match status" value="1"/>
</dbReference>
<dbReference type="Gene3D" id="3.30.450.20">
    <property type="entry name" value="PAS domain"/>
    <property type="match status" value="1"/>
</dbReference>
<dbReference type="GO" id="GO:1902201">
    <property type="term" value="P:negative regulation of bacterial-type flagellum-dependent cell motility"/>
    <property type="evidence" value="ECO:0007669"/>
    <property type="project" value="TreeGrafter"/>
</dbReference>
<dbReference type="Proteomes" id="UP000231919">
    <property type="component" value="Unassembled WGS sequence"/>
</dbReference>
<dbReference type="PANTHER" id="PTHR45138:SF9">
    <property type="entry name" value="DIGUANYLATE CYCLASE DGCM-RELATED"/>
    <property type="match status" value="1"/>
</dbReference>
<dbReference type="EC" id="2.7.7.65" evidence="1"/>
<dbReference type="EMBL" id="CP033615">
    <property type="protein sequence ID" value="AYV57746.1"/>
    <property type="molecule type" value="Genomic_DNA"/>
</dbReference>
<dbReference type="CDD" id="cd01949">
    <property type="entry name" value="GGDEF"/>
    <property type="match status" value="1"/>
</dbReference>
<keyword evidence="7" id="KW-1185">Reference proteome</keyword>
<dbReference type="Gene3D" id="3.30.70.270">
    <property type="match status" value="1"/>
</dbReference>
<protein>
    <recommendedName>
        <fullName evidence="1">diguanylate cyclase</fullName>
        <ecNumber evidence="1">2.7.7.65</ecNumber>
    </recommendedName>
</protein>
<evidence type="ECO:0000313" key="8">
    <source>
        <dbReference type="Proteomes" id="UP000276407"/>
    </source>
</evidence>
<evidence type="ECO:0000313" key="6">
    <source>
        <dbReference type="EMBL" id="PJZ28012.1"/>
    </source>
</evidence>
<dbReference type="GO" id="GO:0043709">
    <property type="term" value="P:cell adhesion involved in single-species biofilm formation"/>
    <property type="evidence" value="ECO:0007669"/>
    <property type="project" value="TreeGrafter"/>
</dbReference>
<dbReference type="SUPFAM" id="SSF103190">
    <property type="entry name" value="Sensory domain-like"/>
    <property type="match status" value="1"/>
</dbReference>
<name>A0A2M9XQX6_9LEPT</name>
<feature type="transmembrane region" description="Helical" evidence="3">
    <location>
        <begin position="327"/>
        <end position="346"/>
    </location>
</feature>
<comment type="catalytic activity">
    <reaction evidence="2">
        <text>2 GTP = 3',3'-c-di-GMP + 2 diphosphate</text>
        <dbReference type="Rhea" id="RHEA:24898"/>
        <dbReference type="ChEBI" id="CHEBI:33019"/>
        <dbReference type="ChEBI" id="CHEBI:37565"/>
        <dbReference type="ChEBI" id="CHEBI:58805"/>
        <dbReference type="EC" id="2.7.7.65"/>
    </reaction>
</comment>
<evidence type="ECO:0000313" key="5">
    <source>
        <dbReference type="EMBL" id="AYV57746.1"/>
    </source>
</evidence>
<gene>
    <name evidence="6" type="ORF">CH378_20065</name>
    <name evidence="5" type="ORF">EFP84_19105</name>
</gene>
<dbReference type="Pfam" id="PF22673">
    <property type="entry name" value="MCP-like_PDC_1"/>
    <property type="match status" value="1"/>
</dbReference>
<dbReference type="Pfam" id="PF00990">
    <property type="entry name" value="GGDEF"/>
    <property type="match status" value="1"/>
</dbReference>